<comment type="caution">
    <text evidence="1">The sequence shown here is derived from an EMBL/GenBank/DDBJ whole genome shotgun (WGS) entry which is preliminary data.</text>
</comment>
<evidence type="ECO:0000313" key="2">
    <source>
        <dbReference type="Proteomes" id="UP001500298"/>
    </source>
</evidence>
<dbReference type="Gene3D" id="3.40.50.10330">
    <property type="entry name" value="Probable inorganic polyphosphate/atp-NAD kinase, domain 1"/>
    <property type="match status" value="1"/>
</dbReference>
<keyword evidence="2" id="KW-1185">Reference proteome</keyword>
<reference evidence="2" key="1">
    <citation type="journal article" date="2019" name="Int. J. Syst. Evol. Microbiol.">
        <title>The Global Catalogue of Microorganisms (GCM) 10K type strain sequencing project: providing services to taxonomists for standard genome sequencing and annotation.</title>
        <authorList>
            <consortium name="The Broad Institute Genomics Platform"/>
            <consortium name="The Broad Institute Genome Sequencing Center for Infectious Disease"/>
            <person name="Wu L."/>
            <person name="Ma J."/>
        </authorList>
    </citation>
    <scope>NUCLEOTIDE SEQUENCE [LARGE SCALE GENOMIC DNA]</scope>
    <source>
        <strain evidence="2">JCM 18326</strain>
    </source>
</reference>
<protein>
    <submittedName>
        <fullName evidence="1">NAD(+)/NADH kinase</fullName>
    </submittedName>
</protein>
<dbReference type="Proteomes" id="UP001500298">
    <property type="component" value="Unassembled WGS sequence"/>
</dbReference>
<sequence length="306" mass="33958">MDSAIIIKSKTRLQGLIERFNTEAQARFYIEHSGGNFEAYKEEHEQYQLGLSKVQRELTHVLKSKTIDKSFLSSFIFDPKQLLVVVGQDGLVANTAKYANGAPILGVNPDTSRYDGPLLPFDTSSYMSGVEAVLSNKYTCREASLAEARLNNGQRLLAFNDLFVGASSHISARYQLQFGRQQERQSSSGIIVSTKSGATGWLSSIFNMYQGVNQYFESNLEKKQVNNPLKESELMFVVREPFASQRTGAEIVTGKIQESENRLEVTSEMPSQGVIFSDGIEHDYLSFNAGAVARIGVAEEKALLVQ</sequence>
<keyword evidence="1" id="KW-0418">Kinase</keyword>
<dbReference type="InterPro" id="IPR017437">
    <property type="entry name" value="ATP-NAD_kinase_PpnK-typ_C"/>
</dbReference>
<dbReference type="GO" id="GO:0016301">
    <property type="term" value="F:kinase activity"/>
    <property type="evidence" value="ECO:0007669"/>
    <property type="project" value="UniProtKB-KW"/>
</dbReference>
<proteinExistence type="predicted"/>
<dbReference type="SUPFAM" id="SSF111331">
    <property type="entry name" value="NAD kinase/diacylglycerol kinase-like"/>
    <property type="match status" value="1"/>
</dbReference>
<dbReference type="RefSeq" id="WP_345371109.1">
    <property type="nucleotide sequence ID" value="NZ_BAABJX010000027.1"/>
</dbReference>
<organism evidence="1 2">
    <name type="scientific">Algivirga pacifica</name>
    <dbReference type="NCBI Taxonomy" id="1162670"/>
    <lineage>
        <taxon>Bacteria</taxon>
        <taxon>Pseudomonadati</taxon>
        <taxon>Bacteroidota</taxon>
        <taxon>Cytophagia</taxon>
        <taxon>Cytophagales</taxon>
        <taxon>Flammeovirgaceae</taxon>
        <taxon>Algivirga</taxon>
    </lineage>
</organism>
<dbReference type="Gene3D" id="2.60.200.30">
    <property type="entry name" value="Probable inorganic polyphosphate/atp-NAD kinase, domain 2"/>
    <property type="match status" value="1"/>
</dbReference>
<keyword evidence="1" id="KW-0808">Transferase</keyword>
<dbReference type="InterPro" id="IPR016064">
    <property type="entry name" value="NAD/diacylglycerol_kinase_sf"/>
</dbReference>
<dbReference type="EMBL" id="BAABJX010000027">
    <property type="protein sequence ID" value="GAA4833179.1"/>
    <property type="molecule type" value="Genomic_DNA"/>
</dbReference>
<accession>A0ABP9DBM5</accession>
<name>A0ABP9DBM5_9BACT</name>
<dbReference type="InterPro" id="IPR017438">
    <property type="entry name" value="ATP-NAD_kinase_N"/>
</dbReference>
<evidence type="ECO:0000313" key="1">
    <source>
        <dbReference type="EMBL" id="GAA4833179.1"/>
    </source>
</evidence>
<gene>
    <name evidence="1" type="ORF">GCM10023331_18040</name>
</gene>